<comment type="cofactor">
    <cofactor evidence="1 10">
        <name>pyridoxal 5'-phosphate</name>
        <dbReference type="ChEBI" id="CHEBI:597326"/>
    </cofactor>
</comment>
<sequence length="428" mass="46328">MVNWSLEASSRKLDHEVFLGRKLSFAPLIIAKAKVMYFDYQSTTPVADHVLHEMQSHFSEAFANPHSSDHALGWRSAATVEVAAQRVADLIGSDSDEIFFTSGATESNNLAILGLGRRAVLKGASKTRILLSAIEHKCILSAGRALQDQYGFVVDIIPVDHKGHIVVSELERLMDDDVLLVSIMAVNNEIGTIQDIEKLSEVVRKHGSIFHCDAAQAPLAISMADFASHVDMLSLSGHKMYGPKGIGALYINRELQEEIEPLVYGGGQQKGIRPGTLPTPLCVGLASASDYVSSSEASHKRVELRTRRDRFLNKLLALPCSARLFGAELENRHPGNISIGFEGLDAQDILGALQPRLAASTGSACTSGIPEPSHVLKAIGLKTEDAESAIRFSLGFETTDEEIDNAVELVEHALLRLTDSLSKTLSTA</sequence>
<dbReference type="GO" id="GO:0046872">
    <property type="term" value="F:metal ion binding"/>
    <property type="evidence" value="ECO:0007669"/>
    <property type="project" value="UniProtKB-KW"/>
</dbReference>
<dbReference type="STRING" id="1288826.MSNKSG1_16791"/>
<keyword evidence="4 12" id="KW-0808">Transferase</keyword>
<evidence type="ECO:0000256" key="9">
    <source>
        <dbReference type="ARBA" id="ARBA00050776"/>
    </source>
</evidence>
<dbReference type="PANTHER" id="PTHR11601">
    <property type="entry name" value="CYSTEINE DESULFURYLASE FAMILY MEMBER"/>
    <property type="match status" value="1"/>
</dbReference>
<dbReference type="InterPro" id="IPR015422">
    <property type="entry name" value="PyrdxlP-dep_Trfase_small"/>
</dbReference>
<evidence type="ECO:0000256" key="10">
    <source>
        <dbReference type="RuleBase" id="RU004504"/>
    </source>
</evidence>
<keyword evidence="7" id="KW-0408">Iron</keyword>
<evidence type="ECO:0000259" key="11">
    <source>
        <dbReference type="Pfam" id="PF00266"/>
    </source>
</evidence>
<evidence type="ECO:0000256" key="2">
    <source>
        <dbReference type="ARBA" id="ARBA00006490"/>
    </source>
</evidence>
<dbReference type="PIRSF" id="PIRSF005572">
    <property type="entry name" value="NifS"/>
    <property type="match status" value="1"/>
</dbReference>
<evidence type="ECO:0000256" key="1">
    <source>
        <dbReference type="ARBA" id="ARBA00001933"/>
    </source>
</evidence>
<dbReference type="Gene3D" id="3.40.640.10">
    <property type="entry name" value="Type I PLP-dependent aspartate aminotransferase-like (Major domain)"/>
    <property type="match status" value="1"/>
</dbReference>
<evidence type="ECO:0000256" key="7">
    <source>
        <dbReference type="ARBA" id="ARBA00023004"/>
    </source>
</evidence>
<dbReference type="InterPro" id="IPR016454">
    <property type="entry name" value="Cysteine_dSase"/>
</dbReference>
<evidence type="ECO:0000256" key="6">
    <source>
        <dbReference type="ARBA" id="ARBA00022898"/>
    </source>
</evidence>
<dbReference type="Proteomes" id="UP000011960">
    <property type="component" value="Unassembled WGS sequence"/>
</dbReference>
<dbReference type="InterPro" id="IPR015421">
    <property type="entry name" value="PyrdxlP-dep_Trfase_major"/>
</dbReference>
<comment type="similarity">
    <text evidence="2">Belongs to the class-V pyridoxal-phosphate-dependent aminotransferase family. NifS/IscS subfamily.</text>
</comment>
<dbReference type="PANTHER" id="PTHR11601:SF34">
    <property type="entry name" value="CYSTEINE DESULFURASE"/>
    <property type="match status" value="1"/>
</dbReference>
<name>M7CQA3_9GAMM</name>
<proteinExistence type="inferred from homology"/>
<dbReference type="EMBL" id="APAT01000025">
    <property type="protein sequence ID" value="EMP54255.1"/>
    <property type="molecule type" value="Genomic_DNA"/>
</dbReference>
<dbReference type="PROSITE" id="PS00595">
    <property type="entry name" value="AA_TRANSFER_CLASS_5"/>
    <property type="match status" value="1"/>
</dbReference>
<protein>
    <recommendedName>
        <fullName evidence="3">cysteine desulfurase</fullName>
        <ecNumber evidence="3">2.8.1.7</ecNumber>
    </recommendedName>
</protein>
<feature type="domain" description="Aminotransferase class V" evidence="11">
    <location>
        <begin position="36"/>
        <end position="405"/>
    </location>
</feature>
<evidence type="ECO:0000256" key="3">
    <source>
        <dbReference type="ARBA" id="ARBA00012239"/>
    </source>
</evidence>
<dbReference type="Gene3D" id="3.90.1150.10">
    <property type="entry name" value="Aspartate Aminotransferase, domain 1"/>
    <property type="match status" value="1"/>
</dbReference>
<evidence type="ECO:0000256" key="5">
    <source>
        <dbReference type="ARBA" id="ARBA00022723"/>
    </source>
</evidence>
<dbReference type="GO" id="GO:0051536">
    <property type="term" value="F:iron-sulfur cluster binding"/>
    <property type="evidence" value="ECO:0007669"/>
    <property type="project" value="UniProtKB-KW"/>
</dbReference>
<comment type="caution">
    <text evidence="12">The sequence shown here is derived from an EMBL/GenBank/DDBJ whole genome shotgun (WGS) entry which is preliminary data.</text>
</comment>
<dbReference type="InterPro" id="IPR000192">
    <property type="entry name" value="Aminotrans_V_dom"/>
</dbReference>
<keyword evidence="5" id="KW-0479">Metal-binding</keyword>
<dbReference type="EC" id="2.8.1.7" evidence="3"/>
<gene>
    <name evidence="12" type="ORF">MSNKSG1_16791</name>
</gene>
<dbReference type="AlphaFoldDB" id="M7CQA3"/>
<comment type="catalytic activity">
    <reaction evidence="9">
        <text>(sulfur carrier)-H + L-cysteine = (sulfur carrier)-SH + L-alanine</text>
        <dbReference type="Rhea" id="RHEA:43892"/>
        <dbReference type="Rhea" id="RHEA-COMP:14737"/>
        <dbReference type="Rhea" id="RHEA-COMP:14739"/>
        <dbReference type="ChEBI" id="CHEBI:29917"/>
        <dbReference type="ChEBI" id="CHEBI:35235"/>
        <dbReference type="ChEBI" id="CHEBI:57972"/>
        <dbReference type="ChEBI" id="CHEBI:64428"/>
        <dbReference type="EC" id="2.8.1.7"/>
    </reaction>
</comment>
<dbReference type="GO" id="GO:0031071">
    <property type="term" value="F:cysteine desulfurase activity"/>
    <property type="evidence" value="ECO:0007669"/>
    <property type="project" value="UniProtKB-EC"/>
</dbReference>
<organism evidence="12 13">
    <name type="scientific">Marinobacter santoriniensis NKSG1</name>
    <dbReference type="NCBI Taxonomy" id="1288826"/>
    <lineage>
        <taxon>Bacteria</taxon>
        <taxon>Pseudomonadati</taxon>
        <taxon>Pseudomonadota</taxon>
        <taxon>Gammaproteobacteria</taxon>
        <taxon>Pseudomonadales</taxon>
        <taxon>Marinobacteraceae</taxon>
        <taxon>Marinobacter</taxon>
    </lineage>
</organism>
<evidence type="ECO:0000313" key="12">
    <source>
        <dbReference type="EMBL" id="EMP54255.1"/>
    </source>
</evidence>
<dbReference type="eggNOG" id="COG1104">
    <property type="taxonomic scope" value="Bacteria"/>
</dbReference>
<keyword evidence="6" id="KW-0663">Pyridoxal phosphate</keyword>
<dbReference type="PATRIC" id="fig|1288826.3.peg.3336"/>
<evidence type="ECO:0000256" key="4">
    <source>
        <dbReference type="ARBA" id="ARBA00022679"/>
    </source>
</evidence>
<keyword evidence="13" id="KW-1185">Reference proteome</keyword>
<evidence type="ECO:0000256" key="8">
    <source>
        <dbReference type="ARBA" id="ARBA00023014"/>
    </source>
</evidence>
<evidence type="ECO:0000313" key="13">
    <source>
        <dbReference type="Proteomes" id="UP000011960"/>
    </source>
</evidence>
<reference evidence="12 13" key="1">
    <citation type="journal article" date="2013" name="Genome Announc.">
        <title>Genome Sequence of Hydrothermal Arsenic-Respiring Bacterium Marinobacter santoriniensis NKSG1T.</title>
        <authorList>
            <person name="Handley K.M."/>
            <person name="Upton M."/>
            <person name="Beatson S.A."/>
            <person name="Hery M."/>
            <person name="Lloyd J.R."/>
        </authorList>
    </citation>
    <scope>NUCLEOTIDE SEQUENCE [LARGE SCALE GENOMIC DNA]</scope>
    <source>
        <strain evidence="12 13">NKSG1</strain>
    </source>
</reference>
<dbReference type="Pfam" id="PF00266">
    <property type="entry name" value="Aminotran_5"/>
    <property type="match status" value="1"/>
</dbReference>
<dbReference type="Gene3D" id="1.10.260.50">
    <property type="match status" value="1"/>
</dbReference>
<dbReference type="InterPro" id="IPR020578">
    <property type="entry name" value="Aminotrans_V_PyrdxlP_BS"/>
</dbReference>
<dbReference type="SUPFAM" id="SSF53383">
    <property type="entry name" value="PLP-dependent transferases"/>
    <property type="match status" value="1"/>
</dbReference>
<dbReference type="InterPro" id="IPR015424">
    <property type="entry name" value="PyrdxlP-dep_Trfase"/>
</dbReference>
<accession>M7CQA3</accession>
<keyword evidence="8" id="KW-0411">Iron-sulfur</keyword>